<organism evidence="1">
    <name type="scientific">Siphoviridae sp. ct1Eo1</name>
    <dbReference type="NCBI Taxonomy" id="2825307"/>
    <lineage>
        <taxon>Viruses</taxon>
        <taxon>Duplodnaviria</taxon>
        <taxon>Heunggongvirae</taxon>
        <taxon>Uroviricota</taxon>
        <taxon>Caudoviricetes</taxon>
    </lineage>
</organism>
<reference evidence="1" key="1">
    <citation type="journal article" date="2021" name="Proc. Natl. Acad. Sci. U.S.A.">
        <title>A Catalog of Tens of Thousands of Viruses from Human Metagenomes Reveals Hidden Associations with Chronic Diseases.</title>
        <authorList>
            <person name="Tisza M.J."/>
            <person name="Buck C.B."/>
        </authorList>
    </citation>
    <scope>NUCLEOTIDE SEQUENCE</scope>
    <source>
        <strain evidence="1">Ct1Eo1</strain>
    </source>
</reference>
<protein>
    <submittedName>
        <fullName evidence="1">Uncharacterized protein</fullName>
    </submittedName>
</protein>
<dbReference type="EMBL" id="BK015340">
    <property type="protein sequence ID" value="DAE02093.1"/>
    <property type="molecule type" value="Genomic_DNA"/>
</dbReference>
<proteinExistence type="predicted"/>
<accession>A0A8S5P630</accession>
<evidence type="ECO:0000313" key="1">
    <source>
        <dbReference type="EMBL" id="DAE02093.1"/>
    </source>
</evidence>
<sequence length="76" mass="9324">MSNWTVTVRRKNEMKPTHHLWLNRNIWWLVISLYNKETRKTMRHRQSLRTEDQAVAIKRRDKVLQALYAAYGKEEK</sequence>
<name>A0A8S5P630_9CAUD</name>